<dbReference type="EMBL" id="CAUYUJ010019441">
    <property type="protein sequence ID" value="CAK0891198.1"/>
    <property type="molecule type" value="Genomic_DNA"/>
</dbReference>
<proteinExistence type="predicted"/>
<name>A0ABN9WWF9_9DINO</name>
<protein>
    <submittedName>
        <fullName evidence="2">Uncharacterized protein</fullName>
    </submittedName>
</protein>
<reference evidence="2" key="1">
    <citation type="submission" date="2023-10" db="EMBL/GenBank/DDBJ databases">
        <authorList>
            <person name="Chen Y."/>
            <person name="Shah S."/>
            <person name="Dougan E. K."/>
            <person name="Thang M."/>
            <person name="Chan C."/>
        </authorList>
    </citation>
    <scope>NUCLEOTIDE SEQUENCE [LARGE SCALE GENOMIC DNA]</scope>
</reference>
<feature type="region of interest" description="Disordered" evidence="1">
    <location>
        <begin position="93"/>
        <end position="126"/>
    </location>
</feature>
<comment type="caution">
    <text evidence="2">The sequence shown here is derived from an EMBL/GenBank/DDBJ whole genome shotgun (WGS) entry which is preliminary data.</text>
</comment>
<keyword evidence="3" id="KW-1185">Reference proteome</keyword>
<evidence type="ECO:0000313" key="2">
    <source>
        <dbReference type="EMBL" id="CAK0891198.1"/>
    </source>
</evidence>
<evidence type="ECO:0000256" key="1">
    <source>
        <dbReference type="SAM" id="MobiDB-lite"/>
    </source>
</evidence>
<gene>
    <name evidence="2" type="ORF">PCOR1329_LOCUS71212</name>
</gene>
<evidence type="ECO:0000313" key="3">
    <source>
        <dbReference type="Proteomes" id="UP001189429"/>
    </source>
</evidence>
<sequence length="221" mass="23947">MCAFLGLSAWERTELSLSLWELSPTSLRRRRPLLGRLAREHGSVIGGASSLAWSHYRASESPCPLRHEMQGDGSFAFGFGAGRHAPGPVPAWTTGSSFSPGGGRSLRTARGLPRRRAPPPLLGGAPRSVRRGQSIWHLRLGRLTGEEEERRARKLARCGRLWRAPPPPGRACPPDGVAWAGIFPPVFDAPACWKHPGKPLPVAESAVIDSAAWRSSFLGPF</sequence>
<organism evidence="2 3">
    <name type="scientific">Prorocentrum cordatum</name>
    <dbReference type="NCBI Taxonomy" id="2364126"/>
    <lineage>
        <taxon>Eukaryota</taxon>
        <taxon>Sar</taxon>
        <taxon>Alveolata</taxon>
        <taxon>Dinophyceae</taxon>
        <taxon>Prorocentrales</taxon>
        <taxon>Prorocentraceae</taxon>
        <taxon>Prorocentrum</taxon>
    </lineage>
</organism>
<accession>A0ABN9WWF9</accession>
<dbReference type="Proteomes" id="UP001189429">
    <property type="component" value="Unassembled WGS sequence"/>
</dbReference>